<dbReference type="CTD" id="20324558"/>
<evidence type="ECO:0000313" key="2">
    <source>
        <dbReference type="Proteomes" id="UP000054324"/>
    </source>
</evidence>
<dbReference type="RefSeq" id="XP_009175018.1">
    <property type="nucleotide sequence ID" value="XM_009176754.1"/>
</dbReference>
<dbReference type="Proteomes" id="UP000054324">
    <property type="component" value="Unassembled WGS sequence"/>
</dbReference>
<dbReference type="AlphaFoldDB" id="A0A074ZDF3"/>
<proteinExistence type="predicted"/>
<gene>
    <name evidence="1" type="ORF">T265_10390</name>
</gene>
<protein>
    <submittedName>
        <fullName evidence="1">Uncharacterized protein</fullName>
    </submittedName>
</protein>
<dbReference type="EMBL" id="KL596982">
    <property type="protein sequence ID" value="KER21230.1"/>
    <property type="molecule type" value="Genomic_DNA"/>
</dbReference>
<keyword evidence="2" id="KW-1185">Reference proteome</keyword>
<evidence type="ECO:0000313" key="1">
    <source>
        <dbReference type="EMBL" id="KER21230.1"/>
    </source>
</evidence>
<dbReference type="KEGG" id="ovi:T265_10390"/>
<reference evidence="1 2" key="1">
    <citation type="submission" date="2013-11" db="EMBL/GenBank/DDBJ databases">
        <title>Opisthorchis viverrini - life in the bile duct.</title>
        <authorList>
            <person name="Young N.D."/>
            <person name="Nagarajan N."/>
            <person name="Lin S.J."/>
            <person name="Korhonen P.K."/>
            <person name="Jex A.R."/>
            <person name="Hall R.S."/>
            <person name="Safavi-Hemami H."/>
            <person name="Kaewkong W."/>
            <person name="Bertrand D."/>
            <person name="Gao S."/>
            <person name="Seet Q."/>
            <person name="Wongkham S."/>
            <person name="Teh B.T."/>
            <person name="Wongkham C."/>
            <person name="Intapan P.M."/>
            <person name="Maleewong W."/>
            <person name="Yang X."/>
            <person name="Hu M."/>
            <person name="Wang Z."/>
            <person name="Hofmann A."/>
            <person name="Sternberg P.W."/>
            <person name="Tan P."/>
            <person name="Wang J."/>
            <person name="Gasser R.B."/>
        </authorList>
    </citation>
    <scope>NUCLEOTIDE SEQUENCE [LARGE SCALE GENOMIC DNA]</scope>
</reference>
<accession>A0A074ZDF3</accession>
<dbReference type="GeneID" id="20324558"/>
<name>A0A074ZDF3_OPIVI</name>
<organism evidence="1 2">
    <name type="scientific">Opisthorchis viverrini</name>
    <name type="common">Southeast Asian liver fluke</name>
    <dbReference type="NCBI Taxonomy" id="6198"/>
    <lineage>
        <taxon>Eukaryota</taxon>
        <taxon>Metazoa</taxon>
        <taxon>Spiralia</taxon>
        <taxon>Lophotrochozoa</taxon>
        <taxon>Platyhelminthes</taxon>
        <taxon>Trematoda</taxon>
        <taxon>Digenea</taxon>
        <taxon>Opisthorchiida</taxon>
        <taxon>Opisthorchiata</taxon>
        <taxon>Opisthorchiidae</taxon>
        <taxon>Opisthorchis</taxon>
    </lineage>
</organism>
<sequence length="79" mass="9063">MWVKEVSEKPRGFWGVEVVEWRSPITCPKAIAPVSEDNLTSQDIVDMTKQPKVGYLGWPETWAIEITGERERECNNRTG</sequence>